<dbReference type="AlphaFoldDB" id="A0A1G4KMT7"/>
<feature type="compositionally biased region" description="Polar residues" evidence="1">
    <location>
        <begin position="696"/>
        <end position="712"/>
    </location>
</feature>
<dbReference type="EMBL" id="LT598447">
    <property type="protein sequence ID" value="SCV05726.1"/>
    <property type="molecule type" value="Genomic_DNA"/>
</dbReference>
<name>A0A1G4KMT7_9SACH</name>
<reference evidence="3" key="1">
    <citation type="submission" date="2016-03" db="EMBL/GenBank/DDBJ databases">
        <authorList>
            <person name="Devillers Hugo."/>
        </authorList>
    </citation>
    <scope>NUCLEOTIDE SEQUENCE [LARGE SCALE GENOMIC DNA]</scope>
</reference>
<gene>
    <name evidence="2" type="ORF">LANO_0H13828G</name>
</gene>
<dbReference type="InterPro" id="IPR051177">
    <property type="entry name" value="CIK-Related_Protein"/>
</dbReference>
<dbReference type="InterPro" id="IPR011009">
    <property type="entry name" value="Kinase-like_dom_sf"/>
</dbReference>
<dbReference type="Gene3D" id="1.25.10.10">
    <property type="entry name" value="Leucine-rich Repeat Variant"/>
    <property type="match status" value="1"/>
</dbReference>
<dbReference type="PANTHER" id="PTHR12984:SF3">
    <property type="entry name" value="N-TERMINAL KINASE-LIKE PROTEIN"/>
    <property type="match status" value="1"/>
</dbReference>
<protein>
    <submittedName>
        <fullName evidence="2">LANO_0H13828g1_1</fullName>
    </submittedName>
</protein>
<proteinExistence type="predicted"/>
<dbReference type="Gene3D" id="1.10.510.10">
    <property type="entry name" value="Transferase(Phosphotransferase) domain 1"/>
    <property type="match status" value="1"/>
</dbReference>
<dbReference type="SUPFAM" id="SSF56112">
    <property type="entry name" value="Protein kinase-like (PK-like)"/>
    <property type="match status" value="1"/>
</dbReference>
<keyword evidence="3" id="KW-1185">Reference proteome</keyword>
<accession>A0A1G4KMT7</accession>
<feature type="compositionally biased region" description="Acidic residues" evidence="1">
    <location>
        <begin position="714"/>
        <end position="727"/>
    </location>
</feature>
<dbReference type="GO" id="GO:0005737">
    <property type="term" value="C:cytoplasm"/>
    <property type="evidence" value="ECO:0007669"/>
    <property type="project" value="TreeGrafter"/>
</dbReference>
<dbReference type="PANTHER" id="PTHR12984">
    <property type="entry name" value="SCY1-RELATED S/T PROTEIN KINASE-LIKE"/>
    <property type="match status" value="1"/>
</dbReference>
<sequence>MNFLFKSFSGFQFPYSLEAEPTVSTPIWQAVDGHRKSDSLPVTVFSFERSKGNSVLEGLVANAIHHFKVLKLPGIVKVLDVLETNPATSYVVTERVSPLVTKGLSQQALNLGIYQLSETLECLHNQAQVVLASLTAGTVFVNQRGEWCLFGLELCSKISDLSFLKRNVGPYTSLAAGTVLEVPVTTTSNADSVLLAKFISAICVRIPSEWNQLLASLEHGRLTLAQFVSRARETRPFQSTLIAIYQDLKEFHIKDPQGKLLAMTDLQRKIMDDPAALRGCTPGFVEHYLIPEIAHCISTVLEAQQQQPNTTTATTVVSFLASLLELTCSESSVTDSKPVFDKYVKPIIFENFKQSDRQLRFLLLVYLTNILPKLTNSEVSDRIFPHFVQGLADSDGTMRIQTLKKIPDIVPMITERQLNNDLLRHLAKTQVDSNVEIRTWTILTISGLSKKLSASNNRSGILATAFTKSLKDPQIKPKLAALYGLETSLELFDTDTIANKILTVIAPGLLDKNRQVRSKAKELFRLYLTNLEEEADKIPTDNSEEISVDFGASITEDETNVVKQFMDTLKLSAPPVMPQNEAEALSAIHGDGEWVTEDAGWEETEDWDNELAAEKDTHNSPQPTDSHQGKKVASNIEKPFAKKSPGKGLAGKVKIQKSWNDELEDDDWDSWSKPANFPSTSKEKPKSTLARKSALKGSSNNGQNKDNTSVSNGIEDDTNEDGWGDEW</sequence>
<dbReference type="Proteomes" id="UP000189911">
    <property type="component" value="Chromosome H"/>
</dbReference>
<feature type="region of interest" description="Disordered" evidence="1">
    <location>
        <begin position="614"/>
        <end position="727"/>
    </location>
</feature>
<evidence type="ECO:0000256" key="1">
    <source>
        <dbReference type="SAM" id="MobiDB-lite"/>
    </source>
</evidence>
<evidence type="ECO:0000313" key="3">
    <source>
        <dbReference type="Proteomes" id="UP000189911"/>
    </source>
</evidence>
<dbReference type="GO" id="GO:0006409">
    <property type="term" value="P:tRNA export from nucleus"/>
    <property type="evidence" value="ECO:0007669"/>
    <property type="project" value="TreeGrafter"/>
</dbReference>
<organism evidence="2 3">
    <name type="scientific">Lachancea nothofagi CBS 11611</name>
    <dbReference type="NCBI Taxonomy" id="1266666"/>
    <lineage>
        <taxon>Eukaryota</taxon>
        <taxon>Fungi</taxon>
        <taxon>Dikarya</taxon>
        <taxon>Ascomycota</taxon>
        <taxon>Saccharomycotina</taxon>
        <taxon>Saccharomycetes</taxon>
        <taxon>Saccharomycetales</taxon>
        <taxon>Saccharomycetaceae</taxon>
        <taxon>Lachancea</taxon>
    </lineage>
</organism>
<dbReference type="InterPro" id="IPR011989">
    <property type="entry name" value="ARM-like"/>
</dbReference>
<dbReference type="OrthoDB" id="447103at2759"/>
<dbReference type="SUPFAM" id="SSF48371">
    <property type="entry name" value="ARM repeat"/>
    <property type="match status" value="1"/>
</dbReference>
<dbReference type="InterPro" id="IPR016024">
    <property type="entry name" value="ARM-type_fold"/>
</dbReference>
<evidence type="ECO:0000313" key="2">
    <source>
        <dbReference type="EMBL" id="SCV05726.1"/>
    </source>
</evidence>
<dbReference type="Gene3D" id="3.30.200.20">
    <property type="entry name" value="Phosphorylase Kinase, domain 1"/>
    <property type="match status" value="1"/>
</dbReference>